<keyword evidence="2" id="KW-1185">Reference proteome</keyword>
<proteinExistence type="predicted"/>
<dbReference type="AlphaFoldDB" id="A0A6S7JT41"/>
<evidence type="ECO:0000313" key="1">
    <source>
        <dbReference type="EMBL" id="CAB4035875.1"/>
    </source>
</evidence>
<dbReference type="EMBL" id="CACRXK020021458">
    <property type="protein sequence ID" value="CAB4035875.1"/>
    <property type="molecule type" value="Genomic_DNA"/>
</dbReference>
<dbReference type="InterPro" id="IPR000488">
    <property type="entry name" value="Death_dom"/>
</dbReference>
<evidence type="ECO:0000313" key="2">
    <source>
        <dbReference type="Proteomes" id="UP001152795"/>
    </source>
</evidence>
<gene>
    <name evidence="1" type="ORF">PACLA_8A066624</name>
</gene>
<accession>A0A6S7JT41</accession>
<comment type="caution">
    <text evidence="1">The sequence shown here is derived from an EMBL/GenBank/DDBJ whole genome shotgun (WGS) entry which is preliminary data.</text>
</comment>
<dbReference type="Gene3D" id="1.10.533.10">
    <property type="entry name" value="Death Domain, Fas"/>
    <property type="match status" value="1"/>
</dbReference>
<dbReference type="GO" id="GO:0007165">
    <property type="term" value="P:signal transduction"/>
    <property type="evidence" value="ECO:0007669"/>
    <property type="project" value="InterPro"/>
</dbReference>
<reference evidence="1" key="1">
    <citation type="submission" date="2020-04" db="EMBL/GenBank/DDBJ databases">
        <authorList>
            <person name="Alioto T."/>
            <person name="Alioto T."/>
            <person name="Gomez Garrido J."/>
        </authorList>
    </citation>
    <scope>NUCLEOTIDE SEQUENCE</scope>
    <source>
        <strain evidence="1">A484AB</strain>
    </source>
</reference>
<protein>
    <submittedName>
        <fullName evidence="1">---NA</fullName>
    </submittedName>
</protein>
<organism evidence="1 2">
    <name type="scientific">Paramuricea clavata</name>
    <name type="common">Red gorgonian</name>
    <name type="synonym">Violescent sea-whip</name>
    <dbReference type="NCBI Taxonomy" id="317549"/>
    <lineage>
        <taxon>Eukaryota</taxon>
        <taxon>Metazoa</taxon>
        <taxon>Cnidaria</taxon>
        <taxon>Anthozoa</taxon>
        <taxon>Octocorallia</taxon>
        <taxon>Malacalcyonacea</taxon>
        <taxon>Plexauridae</taxon>
        <taxon>Paramuricea</taxon>
    </lineage>
</organism>
<dbReference type="Proteomes" id="UP001152795">
    <property type="component" value="Unassembled WGS sequence"/>
</dbReference>
<dbReference type="PROSITE" id="PS50017">
    <property type="entry name" value="DEATH_DOMAIN"/>
    <property type="match status" value="1"/>
</dbReference>
<dbReference type="SUPFAM" id="SSF47986">
    <property type="entry name" value="DEATH domain"/>
    <property type="match status" value="1"/>
</dbReference>
<dbReference type="InterPro" id="IPR011029">
    <property type="entry name" value="DEATH-like_dom_sf"/>
</dbReference>
<name>A0A6S7JT41_PARCT</name>
<sequence>MQEWYILSKERFQGMSRLSVQEVFHHQVVNGTCSDKNDMSRCIDKCEEGYSMNKGGTVCDIDLARQNKITTLATKTTSNPPTSPTTTHNTSKLVVLHDRKDIKESKLASGVIAGIVTSVIAIVIIFIISICWYKSRNTEEGAKDDEELQSSTADLLDQPDEGGKGEAVKFSVQVNSSQPNNAGNNVSDTVMGCTPPLNIFVANNVLEPVVENRQPELLLPQCVPAAMASNDLQVNNPHLTRFGGLSFKTYNKMCEDFDAGTAGIGWKDLAGWLDLKFEDVKPIEIKENKSSQLIQRWAVATENTVSKFVKILEKHGMTYLADEIRTELNITA</sequence>